<dbReference type="KEGG" id="nco:AAW31_11160"/>
<gene>
    <name evidence="1" type="ORF">AAW31_11160</name>
    <name evidence="2" type="ORF">BCL69_105520</name>
</gene>
<protein>
    <submittedName>
        <fullName evidence="1">Uncharacterized protein</fullName>
    </submittedName>
</protein>
<organism evidence="1 3">
    <name type="scientific">Nitrosomonas communis</name>
    <dbReference type="NCBI Taxonomy" id="44574"/>
    <lineage>
        <taxon>Bacteria</taxon>
        <taxon>Pseudomonadati</taxon>
        <taxon>Pseudomonadota</taxon>
        <taxon>Betaproteobacteria</taxon>
        <taxon>Nitrosomonadales</taxon>
        <taxon>Nitrosomonadaceae</taxon>
        <taxon>Nitrosomonas</taxon>
    </lineage>
</organism>
<sequence>MIDEIAKTSDNIISDRFSRACDEIERRLGKKCLYEHPELIGQYMLADSVDYAARLLERCLITERAINKEFLLLDLPIDFRLAIFRSCRSNYANLRPGATEEERHRDLLVIREALGV</sequence>
<accession>A0A0F7KCF2</accession>
<proteinExistence type="predicted"/>
<dbReference type="PATRIC" id="fig|44574.3.peg.2724"/>
<evidence type="ECO:0000313" key="2">
    <source>
        <dbReference type="EMBL" id="TYP80674.1"/>
    </source>
</evidence>
<dbReference type="Proteomes" id="UP000324176">
    <property type="component" value="Unassembled WGS sequence"/>
</dbReference>
<dbReference type="RefSeq" id="WP_046850276.1">
    <property type="nucleotide sequence ID" value="NZ_CP011451.1"/>
</dbReference>
<name>A0A0F7KCF2_9PROT</name>
<evidence type="ECO:0000313" key="4">
    <source>
        <dbReference type="Proteomes" id="UP000324176"/>
    </source>
</evidence>
<dbReference type="Proteomes" id="UP000034156">
    <property type="component" value="Chromosome"/>
</dbReference>
<dbReference type="AlphaFoldDB" id="A0A0F7KCF2"/>
<reference evidence="2 4" key="3">
    <citation type="submission" date="2019-07" db="EMBL/GenBank/DDBJ databases">
        <title>Active sludge and wastewater microbial communities from Klosterneuburg, Austria.</title>
        <authorList>
            <person name="Wagner M."/>
        </authorList>
    </citation>
    <scope>NUCLEOTIDE SEQUENCE [LARGE SCALE GENOMIC DNA]</scope>
    <source>
        <strain evidence="2 4">Nm2</strain>
    </source>
</reference>
<reference evidence="3" key="1">
    <citation type="submission" date="2015-05" db="EMBL/GenBank/DDBJ databases">
        <title>Draft genome of Nitrosomonas communis strain Nm2.</title>
        <authorList>
            <person name="Kozlowski J.A."/>
            <person name="Kits K.D."/>
            <person name="Stein L.Y."/>
        </authorList>
    </citation>
    <scope>NUCLEOTIDE SEQUENCE [LARGE SCALE GENOMIC DNA]</scope>
    <source>
        <strain evidence="3">Nm2</strain>
    </source>
</reference>
<evidence type="ECO:0000313" key="1">
    <source>
        <dbReference type="EMBL" id="AKH38220.1"/>
    </source>
</evidence>
<reference evidence="1 3" key="2">
    <citation type="journal article" date="2016" name="Genome Announc.">
        <title>Genome Sequence of Nitrosomonas communis Strain Nm2, a Mesophilic Ammonia-Oxidizing Bacterium Isolated from Mediterranean Soil.</title>
        <authorList>
            <person name="Kozlowski J.A."/>
            <person name="Kits K.D."/>
            <person name="Stein L.Y."/>
        </authorList>
    </citation>
    <scope>NUCLEOTIDE SEQUENCE [LARGE SCALE GENOMIC DNA]</scope>
    <source>
        <strain evidence="1 3">Nm2</strain>
    </source>
</reference>
<evidence type="ECO:0000313" key="3">
    <source>
        <dbReference type="Proteomes" id="UP000034156"/>
    </source>
</evidence>
<dbReference type="EMBL" id="CP011451">
    <property type="protein sequence ID" value="AKH38220.1"/>
    <property type="molecule type" value="Genomic_DNA"/>
</dbReference>
<dbReference type="EMBL" id="VNHT01000055">
    <property type="protein sequence ID" value="TYP80674.1"/>
    <property type="molecule type" value="Genomic_DNA"/>
</dbReference>
<keyword evidence="3" id="KW-1185">Reference proteome</keyword>